<gene>
    <name evidence="2" type="ORF">KIW84_060677</name>
</gene>
<evidence type="ECO:0000256" key="1">
    <source>
        <dbReference type="SAM" id="MobiDB-lite"/>
    </source>
</evidence>
<evidence type="ECO:0000313" key="2">
    <source>
        <dbReference type="EMBL" id="KAI5393640.1"/>
    </source>
</evidence>
<comment type="caution">
    <text evidence="2">The sequence shown here is derived from an EMBL/GenBank/DDBJ whole genome shotgun (WGS) entry which is preliminary data.</text>
</comment>
<evidence type="ECO:0000313" key="3">
    <source>
        <dbReference type="Proteomes" id="UP001058974"/>
    </source>
</evidence>
<organism evidence="2 3">
    <name type="scientific">Pisum sativum</name>
    <name type="common">Garden pea</name>
    <name type="synonym">Lathyrus oleraceus</name>
    <dbReference type="NCBI Taxonomy" id="3888"/>
    <lineage>
        <taxon>Eukaryota</taxon>
        <taxon>Viridiplantae</taxon>
        <taxon>Streptophyta</taxon>
        <taxon>Embryophyta</taxon>
        <taxon>Tracheophyta</taxon>
        <taxon>Spermatophyta</taxon>
        <taxon>Magnoliopsida</taxon>
        <taxon>eudicotyledons</taxon>
        <taxon>Gunneridae</taxon>
        <taxon>Pentapetalae</taxon>
        <taxon>rosids</taxon>
        <taxon>fabids</taxon>
        <taxon>Fabales</taxon>
        <taxon>Fabaceae</taxon>
        <taxon>Papilionoideae</taxon>
        <taxon>50 kb inversion clade</taxon>
        <taxon>NPAAA clade</taxon>
        <taxon>Hologalegina</taxon>
        <taxon>IRL clade</taxon>
        <taxon>Fabeae</taxon>
        <taxon>Lathyrus</taxon>
    </lineage>
</organism>
<sequence>MDGPESSNTLSVRNRDWATLWAITCFRLCKAMLLYKNIFGNVQPRHLVEWIPVDDDWVTLNVDGANTKGKHTSLNDACDKKARAYITCFFYRNEIDFNVSKSFKLMVEAIGKAVAPPPSSSRSKPKAKKMVVVDDKFGDQEYIGGDGEDASDRESDDKDLDFNDS</sequence>
<dbReference type="Gramene" id="Psat06G0067700-T1">
    <property type="protein sequence ID" value="KAI5393640.1"/>
    <property type="gene ID" value="KIW84_060677"/>
</dbReference>
<accession>A0A9D4W3D4</accession>
<dbReference type="EMBL" id="JAMSHJ010000006">
    <property type="protein sequence ID" value="KAI5393640.1"/>
    <property type="molecule type" value="Genomic_DNA"/>
</dbReference>
<name>A0A9D4W3D4_PEA</name>
<protein>
    <submittedName>
        <fullName evidence="2">Uncharacterized protein</fullName>
    </submittedName>
</protein>
<dbReference type="Proteomes" id="UP001058974">
    <property type="component" value="Chromosome 6"/>
</dbReference>
<proteinExistence type="predicted"/>
<feature type="region of interest" description="Disordered" evidence="1">
    <location>
        <begin position="138"/>
        <end position="165"/>
    </location>
</feature>
<keyword evidence="3" id="KW-1185">Reference proteome</keyword>
<dbReference type="AlphaFoldDB" id="A0A9D4W3D4"/>
<reference evidence="2 3" key="1">
    <citation type="journal article" date="2022" name="Nat. Genet.">
        <title>Improved pea reference genome and pan-genome highlight genomic features and evolutionary characteristics.</title>
        <authorList>
            <person name="Yang T."/>
            <person name="Liu R."/>
            <person name="Luo Y."/>
            <person name="Hu S."/>
            <person name="Wang D."/>
            <person name="Wang C."/>
            <person name="Pandey M.K."/>
            <person name="Ge S."/>
            <person name="Xu Q."/>
            <person name="Li N."/>
            <person name="Li G."/>
            <person name="Huang Y."/>
            <person name="Saxena R.K."/>
            <person name="Ji Y."/>
            <person name="Li M."/>
            <person name="Yan X."/>
            <person name="He Y."/>
            <person name="Liu Y."/>
            <person name="Wang X."/>
            <person name="Xiang C."/>
            <person name="Varshney R.K."/>
            <person name="Ding H."/>
            <person name="Gao S."/>
            <person name="Zong X."/>
        </authorList>
    </citation>
    <scope>NUCLEOTIDE SEQUENCE [LARGE SCALE GENOMIC DNA]</scope>
    <source>
        <strain evidence="2 3">cv. Zhongwan 6</strain>
    </source>
</reference>